<evidence type="ECO:0008006" key="4">
    <source>
        <dbReference type="Google" id="ProtNLM"/>
    </source>
</evidence>
<feature type="transmembrane region" description="Helical" evidence="1">
    <location>
        <begin position="396"/>
        <end position="414"/>
    </location>
</feature>
<feature type="transmembrane region" description="Helical" evidence="1">
    <location>
        <begin position="93"/>
        <end position="112"/>
    </location>
</feature>
<protein>
    <recommendedName>
        <fullName evidence="4">ABC transporter permease</fullName>
    </recommendedName>
</protein>
<feature type="transmembrane region" description="Helical" evidence="1">
    <location>
        <begin position="143"/>
        <end position="163"/>
    </location>
</feature>
<keyword evidence="3" id="KW-1185">Reference proteome</keyword>
<keyword evidence="1" id="KW-1133">Transmembrane helix</keyword>
<keyword evidence="1" id="KW-0812">Transmembrane</keyword>
<dbReference type="InterPro" id="IPR046264">
    <property type="entry name" value="DUF6297"/>
</dbReference>
<organism evidence="2 3">
    <name type="scientific">Planosporangium thailandense</name>
    <dbReference type="NCBI Taxonomy" id="765197"/>
    <lineage>
        <taxon>Bacteria</taxon>
        <taxon>Bacillati</taxon>
        <taxon>Actinomycetota</taxon>
        <taxon>Actinomycetes</taxon>
        <taxon>Micromonosporales</taxon>
        <taxon>Micromonosporaceae</taxon>
        <taxon>Planosporangium</taxon>
    </lineage>
</organism>
<keyword evidence="1" id="KW-0472">Membrane</keyword>
<feature type="transmembrane region" description="Helical" evidence="1">
    <location>
        <begin position="54"/>
        <end position="73"/>
    </location>
</feature>
<accession>A0ABX0XY74</accession>
<evidence type="ECO:0000256" key="1">
    <source>
        <dbReference type="SAM" id="Phobius"/>
    </source>
</evidence>
<feature type="transmembrane region" description="Helical" evidence="1">
    <location>
        <begin position="420"/>
        <end position="439"/>
    </location>
</feature>
<feature type="transmembrane region" description="Helical" evidence="1">
    <location>
        <begin position="336"/>
        <end position="353"/>
    </location>
</feature>
<evidence type="ECO:0000313" key="2">
    <source>
        <dbReference type="EMBL" id="NJC70209.1"/>
    </source>
</evidence>
<proteinExistence type="predicted"/>
<dbReference type="EMBL" id="JAATVY010000005">
    <property type="protein sequence ID" value="NJC70209.1"/>
    <property type="molecule type" value="Genomic_DNA"/>
</dbReference>
<dbReference type="RefSeq" id="WP_167925097.1">
    <property type="nucleotide sequence ID" value="NZ_JAATVY010000005.1"/>
</dbReference>
<sequence length="487" mass="50576">MTAQPDRRVTAATDRGAAAVLPAVLPAGLPSARQLRLRLRRARRGHHSRSYGDVLTDAYILVWFVLMYGWVLVTAGRAYLHAPAAGRADPGERYWICVGAVLAGAGLAWQGLRALGPLLVTPAAQTWVVSAPIDRRAWLLPRFAVLLAVAAVGLAALGVGSGAMGTPHSGADLGWAALAGATWGASGVALSVAAQGARRGGRWPRLVAVTLTVAGAVTAIAVIGLHFTGGRPGRPTVPLTAPLALAGLPLVVTAVIFAVRALPRVERATLTAGAQFATAAATAVIWLDPSLLAGILENRRWRGIGRVRSRRFRARGRGLVLLQAEVRRLRRHPRAIVLWAALALAQYALAVALPPAAGAAHVVGAYLAAGRLTGGLRAVSRAPGLRRALGGGDTGLRLVHLVIPTLGVALWWLVTMPVAGVHPGLSGILMVAGVVAAVYRAATRPPMAYGGVVVETPFGLIPVDLLRQLTRGLDVLAVLVIAQSLFG</sequence>
<comment type="caution">
    <text evidence="2">The sequence shown here is derived from an EMBL/GenBank/DDBJ whole genome shotgun (WGS) entry which is preliminary data.</text>
</comment>
<reference evidence="2 3" key="1">
    <citation type="submission" date="2020-03" db="EMBL/GenBank/DDBJ databases">
        <title>WGS of the type strain of Planosporangium spp.</title>
        <authorList>
            <person name="Thawai C."/>
        </authorList>
    </citation>
    <scope>NUCLEOTIDE SEQUENCE [LARGE SCALE GENOMIC DNA]</scope>
    <source>
        <strain evidence="2 3">TBRC 5610</strain>
    </source>
</reference>
<dbReference type="Proteomes" id="UP000722989">
    <property type="component" value="Unassembled WGS sequence"/>
</dbReference>
<name>A0ABX0XY74_9ACTN</name>
<evidence type="ECO:0000313" key="3">
    <source>
        <dbReference type="Proteomes" id="UP000722989"/>
    </source>
</evidence>
<dbReference type="Pfam" id="PF19814">
    <property type="entry name" value="DUF6297"/>
    <property type="match status" value="1"/>
</dbReference>
<feature type="transmembrane region" description="Helical" evidence="1">
    <location>
        <begin position="206"/>
        <end position="227"/>
    </location>
</feature>
<gene>
    <name evidence="2" type="ORF">HC031_10880</name>
</gene>
<feature type="transmembrane region" description="Helical" evidence="1">
    <location>
        <begin position="175"/>
        <end position="194"/>
    </location>
</feature>
<feature type="transmembrane region" description="Helical" evidence="1">
    <location>
        <begin position="239"/>
        <end position="259"/>
    </location>
</feature>